<dbReference type="Gene3D" id="3.40.50.300">
    <property type="entry name" value="P-loop containing nucleotide triphosphate hydrolases"/>
    <property type="match status" value="1"/>
</dbReference>
<dbReference type="EMBL" id="NULI01000006">
    <property type="protein sequence ID" value="PGS83949.1"/>
    <property type="molecule type" value="Genomic_DNA"/>
</dbReference>
<reference evidence="6 7" key="1">
    <citation type="submission" date="2017-09" db="EMBL/GenBank/DDBJ databases">
        <title>Large-scale bioinformatics analysis of Bacillus genomes uncovers conserved roles of natural products in bacterial physiology.</title>
        <authorList>
            <consortium name="Agbiome Team Llc"/>
            <person name="Bleich R.M."/>
            <person name="Grubbs K.J."/>
            <person name="Santa Maria K.C."/>
            <person name="Allen S.E."/>
            <person name="Farag S."/>
            <person name="Shank E.A."/>
            <person name="Bowers A."/>
        </authorList>
    </citation>
    <scope>NUCLEOTIDE SEQUENCE [LARGE SCALE GENOMIC DNA]</scope>
    <source>
        <strain evidence="6 7">AFS041711</strain>
    </source>
</reference>
<proteinExistence type="inferred from homology"/>
<feature type="domain" description="AAA" evidence="5">
    <location>
        <begin position="3"/>
        <end position="181"/>
    </location>
</feature>
<dbReference type="InterPro" id="IPR027417">
    <property type="entry name" value="P-loop_NTPase"/>
</dbReference>
<accession>A0A9X7GY43</accession>
<dbReference type="InterPro" id="IPR050678">
    <property type="entry name" value="DNA_Partitioning_ATPase"/>
</dbReference>
<evidence type="ECO:0000313" key="6">
    <source>
        <dbReference type="EMBL" id="PGS83949.1"/>
    </source>
</evidence>
<evidence type="ECO:0000256" key="1">
    <source>
        <dbReference type="ARBA" id="ARBA00006976"/>
    </source>
</evidence>
<dbReference type="SUPFAM" id="SSF52540">
    <property type="entry name" value="P-loop containing nucleoside triphosphate hydrolases"/>
    <property type="match status" value="1"/>
</dbReference>
<dbReference type="Pfam" id="PF13614">
    <property type="entry name" value="AAA_31"/>
    <property type="match status" value="1"/>
</dbReference>
<dbReference type="FunFam" id="3.40.50.300:FF:000285">
    <property type="entry name" value="Sporulation initiation inhibitor Soj"/>
    <property type="match status" value="1"/>
</dbReference>
<dbReference type="AlphaFoldDB" id="A0A9X7GY43"/>
<dbReference type="Proteomes" id="UP000224203">
    <property type="component" value="Unassembled WGS sequence"/>
</dbReference>
<dbReference type="PANTHER" id="PTHR13696">
    <property type="entry name" value="P-LOOP CONTAINING NUCLEOSIDE TRIPHOSPHATE HYDROLASE"/>
    <property type="match status" value="1"/>
</dbReference>
<evidence type="ECO:0000313" key="7">
    <source>
        <dbReference type="Proteomes" id="UP000224203"/>
    </source>
</evidence>
<protein>
    <recommendedName>
        <fullName evidence="4">Sporulation initiation inhibitor protein Soj</fullName>
    </recommendedName>
</protein>
<dbReference type="PANTHER" id="PTHR13696:SF52">
    <property type="entry name" value="PARA FAMILY PROTEIN CT_582"/>
    <property type="match status" value="1"/>
</dbReference>
<comment type="caution">
    <text evidence="6">The sequence shown here is derived from an EMBL/GenBank/DDBJ whole genome shotgun (WGS) entry which is preliminary data.</text>
</comment>
<comment type="catalytic activity">
    <reaction evidence="2">
        <text>ATP + H2O = ADP + phosphate + H(+)</text>
        <dbReference type="Rhea" id="RHEA:13065"/>
        <dbReference type="ChEBI" id="CHEBI:15377"/>
        <dbReference type="ChEBI" id="CHEBI:15378"/>
        <dbReference type="ChEBI" id="CHEBI:30616"/>
        <dbReference type="ChEBI" id="CHEBI:43474"/>
        <dbReference type="ChEBI" id="CHEBI:456216"/>
    </reaction>
</comment>
<evidence type="ECO:0000256" key="3">
    <source>
        <dbReference type="ARBA" id="ARBA00062323"/>
    </source>
</evidence>
<gene>
    <name evidence="6" type="ORF">COC69_01140</name>
</gene>
<dbReference type="InterPro" id="IPR025669">
    <property type="entry name" value="AAA_dom"/>
</dbReference>
<name>A0A9X7GY43_BACCE</name>
<sequence>MMPVICVNNNKGGSLKTTTAVNLAGVLARKKKKVLIIDCDNQGNVALSFGKNPDKYDLTIYDVLVGDCMAEDAIVKVHKYIDILPSNDDLVGFEFEVIRNRDTYLNPFLLMKVACVNLQKTYDYIIIDTPPSLGLMVGNVFVFADGILIPFNPEQFSMRSLVKVTQTIQEFKEQYNNDLEILGVLGTLVDSRTSLHSDVLQSTRKYCLENNIRVFETVVPRTVRHASSIAYENVPATLSKKFKDAGQCYFELWKELEDIGEKEKAR</sequence>
<organism evidence="6 7">
    <name type="scientific">Bacillus cereus</name>
    <dbReference type="NCBI Taxonomy" id="1396"/>
    <lineage>
        <taxon>Bacteria</taxon>
        <taxon>Bacillati</taxon>
        <taxon>Bacillota</taxon>
        <taxon>Bacilli</taxon>
        <taxon>Bacillales</taxon>
        <taxon>Bacillaceae</taxon>
        <taxon>Bacillus</taxon>
        <taxon>Bacillus cereus group</taxon>
    </lineage>
</organism>
<evidence type="ECO:0000256" key="2">
    <source>
        <dbReference type="ARBA" id="ARBA00049360"/>
    </source>
</evidence>
<dbReference type="CDD" id="cd02042">
    <property type="entry name" value="ParAB_family"/>
    <property type="match status" value="1"/>
</dbReference>
<evidence type="ECO:0000256" key="4">
    <source>
        <dbReference type="ARBA" id="ARBA00071824"/>
    </source>
</evidence>
<comment type="subunit">
    <text evidence="3">Dimerizes in the presence of ATP but not ADP; ATP-binding is required for double-stranded (ds)DNA-binding. Interacts with DnaA.</text>
</comment>
<evidence type="ECO:0000259" key="5">
    <source>
        <dbReference type="Pfam" id="PF13614"/>
    </source>
</evidence>
<comment type="similarity">
    <text evidence="1">Belongs to the ParA family.</text>
</comment>